<accession>A0A6N6JIE9</accession>
<dbReference type="InterPro" id="IPR000073">
    <property type="entry name" value="AB_hydrolase_1"/>
</dbReference>
<evidence type="ECO:0000256" key="1">
    <source>
        <dbReference type="SAM" id="SignalP"/>
    </source>
</evidence>
<dbReference type="InterPro" id="IPR000639">
    <property type="entry name" value="Epox_hydrolase-like"/>
</dbReference>
<reference evidence="3 4" key="1">
    <citation type="submission" date="2019-12" db="EMBL/GenBank/DDBJ databases">
        <title>Litoreibacter badius sp. nov., a novel bacteriochlorophyll a-containing bacterium in the genus Litoreibacter.</title>
        <authorList>
            <person name="Kanamuro M."/>
            <person name="Takabe Y."/>
            <person name="Mori K."/>
            <person name="Takaichi S."/>
            <person name="Hanada S."/>
        </authorList>
    </citation>
    <scope>NUCLEOTIDE SEQUENCE [LARGE SCALE GENOMIC DNA]</scope>
    <source>
        <strain evidence="3 4">K6</strain>
    </source>
</reference>
<proteinExistence type="predicted"/>
<evidence type="ECO:0000313" key="3">
    <source>
        <dbReference type="EMBL" id="GFE65727.1"/>
    </source>
</evidence>
<dbReference type="Pfam" id="PF00561">
    <property type="entry name" value="Abhydrolase_1"/>
    <property type="match status" value="1"/>
</dbReference>
<dbReference type="InterPro" id="IPR050228">
    <property type="entry name" value="Carboxylesterase_BioH"/>
</dbReference>
<organism evidence="3 4">
    <name type="scientific">Litoreibacter roseus</name>
    <dbReference type="NCBI Taxonomy" id="2601869"/>
    <lineage>
        <taxon>Bacteria</taxon>
        <taxon>Pseudomonadati</taxon>
        <taxon>Pseudomonadota</taxon>
        <taxon>Alphaproteobacteria</taxon>
        <taxon>Rhodobacterales</taxon>
        <taxon>Roseobacteraceae</taxon>
        <taxon>Litoreibacter</taxon>
    </lineage>
</organism>
<dbReference type="AlphaFoldDB" id="A0A6N6JIE9"/>
<dbReference type="InterPro" id="IPR029058">
    <property type="entry name" value="AB_hydrolase_fold"/>
</dbReference>
<keyword evidence="4" id="KW-1185">Reference proteome</keyword>
<protein>
    <submittedName>
        <fullName evidence="3">Haloalkane dehalogenase</fullName>
    </submittedName>
</protein>
<comment type="caution">
    <text evidence="3">The sequence shown here is derived from an EMBL/GenBank/DDBJ whole genome shotgun (WGS) entry which is preliminary data.</text>
</comment>
<dbReference type="PRINTS" id="PR00111">
    <property type="entry name" value="ABHYDROLASE"/>
</dbReference>
<dbReference type="EMBL" id="BLJE01000003">
    <property type="protein sequence ID" value="GFE65727.1"/>
    <property type="molecule type" value="Genomic_DNA"/>
</dbReference>
<name>A0A6N6JIE9_9RHOB</name>
<keyword evidence="1" id="KW-0732">Signal</keyword>
<gene>
    <name evidence="3" type="primary">dhaA_3</name>
    <name evidence="3" type="ORF">KIN_28010</name>
</gene>
<feature type="domain" description="AB hydrolase-1" evidence="2">
    <location>
        <begin position="50"/>
        <end position="295"/>
    </location>
</feature>
<dbReference type="Gene3D" id="3.40.50.1820">
    <property type="entry name" value="alpha/beta hydrolase"/>
    <property type="match status" value="1"/>
</dbReference>
<sequence length="316" mass="32838">MRTLLLTTAVLLAPPAFADSARDVHRATLQSTEIGGHSIAYLDLGDPADPAVMLLHGIPTSSFLFRDVAPRIAAAGYRVIAPDLLGHGASDRPDDLAAYATAARADRMLALADSIGIDDFALVLHDVGGITGWQMVGDAPERLSAVVATNTMAGLAGVRPAPVVMQIMGGEVSPMEAFAGLDDPAAARDMAKMWLDQGWSGPGSAPEAEIDAYGADLQGSSAAYSGFFAMAVPAFLQGEEGLKADLAAYEGPTAIIFGENDLFFDASIVVPDLAAKLGTPDENITLIPGTGHFLQAIAPDAYVSALTEFLNTNLEK</sequence>
<dbReference type="RefSeq" id="WP_159808129.1">
    <property type="nucleotide sequence ID" value="NZ_BLJE01000003.1"/>
</dbReference>
<dbReference type="PANTHER" id="PTHR43194">
    <property type="entry name" value="HYDROLASE ALPHA/BETA FOLD FAMILY"/>
    <property type="match status" value="1"/>
</dbReference>
<dbReference type="Proteomes" id="UP000436822">
    <property type="component" value="Unassembled WGS sequence"/>
</dbReference>
<dbReference type="PRINTS" id="PR00412">
    <property type="entry name" value="EPOXHYDRLASE"/>
</dbReference>
<feature type="chain" id="PRO_5027094388" evidence="1">
    <location>
        <begin position="19"/>
        <end position="316"/>
    </location>
</feature>
<feature type="signal peptide" evidence="1">
    <location>
        <begin position="1"/>
        <end position="18"/>
    </location>
</feature>
<evidence type="ECO:0000259" key="2">
    <source>
        <dbReference type="Pfam" id="PF00561"/>
    </source>
</evidence>
<dbReference type="SUPFAM" id="SSF53474">
    <property type="entry name" value="alpha/beta-Hydrolases"/>
    <property type="match status" value="1"/>
</dbReference>
<dbReference type="GO" id="GO:0003824">
    <property type="term" value="F:catalytic activity"/>
    <property type="evidence" value="ECO:0007669"/>
    <property type="project" value="InterPro"/>
</dbReference>
<dbReference type="PANTHER" id="PTHR43194:SF2">
    <property type="entry name" value="PEROXISOMAL MEMBRANE PROTEIN LPX1"/>
    <property type="match status" value="1"/>
</dbReference>
<evidence type="ECO:0000313" key="4">
    <source>
        <dbReference type="Proteomes" id="UP000436822"/>
    </source>
</evidence>
<dbReference type="OrthoDB" id="9804723at2"/>